<dbReference type="EMBL" id="AE016795">
    <property type="protein sequence ID" value="AAO08922.1"/>
    <property type="molecule type" value="Genomic_DNA"/>
</dbReference>
<reference evidence="1 2" key="2">
    <citation type="journal article" date="2003" name="Infect. Immun.">
        <title>Characterization and pathogenic significance of Vibrio vulnificus antigens preferentially expressed in septicemic patients.</title>
        <authorList>
            <person name="Kim Y.R."/>
            <person name="Lee S.E."/>
            <person name="Kim C.M."/>
            <person name="Kim S.Y."/>
            <person name="Shin E.K."/>
            <person name="Shin D.H."/>
            <person name="Chung S.S."/>
            <person name="Choy H.E."/>
            <person name="Progulske-Fox A."/>
            <person name="Hillman J.D."/>
            <person name="Handfield M."/>
            <person name="Rhee J.H."/>
        </authorList>
    </citation>
    <scope>NUCLEOTIDE SEQUENCE [LARGE SCALE GENOMIC DNA]</scope>
    <source>
        <strain evidence="1 2">CMCP6</strain>
    </source>
</reference>
<proteinExistence type="predicted"/>
<dbReference type="RefSeq" id="WP_011078497.1">
    <property type="nucleotide sequence ID" value="NC_004459.3"/>
</dbReference>
<dbReference type="KEGG" id="vvu:VV1_0399"/>
<reference evidence="1 2" key="3">
    <citation type="journal article" date="2011" name="Mol. Syst. Biol.">
        <title>Integrative genome-scale metabolic analysis of Vibrio vulnificus for drug targeting and discovery.</title>
        <authorList>
            <person name="Kim H.U."/>
            <person name="Kim S.Y."/>
            <person name="Jeong H."/>
            <person name="Kim T.Y."/>
            <person name="Kim J.J."/>
            <person name="Choy H.E."/>
            <person name="Yi K.Y."/>
            <person name="Rhee J.H."/>
            <person name="Lee S.Y."/>
        </authorList>
    </citation>
    <scope>NUCLEOTIDE SEQUENCE [LARGE SCALE GENOMIC DNA]</scope>
    <source>
        <strain evidence="1 2">CMCP6</strain>
    </source>
</reference>
<protein>
    <submittedName>
        <fullName evidence="1">Uncharacterized protein</fullName>
    </submittedName>
</protein>
<organism evidence="1 2">
    <name type="scientific">Vibrio vulnificus (strain CMCP6)</name>
    <dbReference type="NCBI Taxonomy" id="216895"/>
    <lineage>
        <taxon>Bacteria</taxon>
        <taxon>Pseudomonadati</taxon>
        <taxon>Pseudomonadota</taxon>
        <taxon>Gammaproteobacteria</taxon>
        <taxon>Vibrionales</taxon>
        <taxon>Vibrionaceae</taxon>
        <taxon>Vibrio</taxon>
    </lineage>
</organism>
<evidence type="ECO:0000313" key="2">
    <source>
        <dbReference type="Proteomes" id="UP000002275"/>
    </source>
</evidence>
<reference evidence="2" key="1">
    <citation type="submission" date="2002-12" db="EMBL/GenBank/DDBJ databases">
        <title>Complete genome sequence of Vibrio vulnificus CMCP6.</title>
        <authorList>
            <person name="Rhee J.H."/>
            <person name="Kim S.Y."/>
            <person name="Chung S.S."/>
            <person name="Kim J.J."/>
            <person name="Moon Y.H."/>
            <person name="Jeong H."/>
            <person name="Choy H.E."/>
        </authorList>
    </citation>
    <scope>NUCLEOTIDE SEQUENCE [LARGE SCALE GENOMIC DNA]</scope>
    <source>
        <strain evidence="2">CMCP6</strain>
    </source>
</reference>
<dbReference type="AlphaFoldDB" id="A0A3Q0L1V2"/>
<gene>
    <name evidence="1" type="ordered locus">VV1_0399</name>
</gene>
<sequence>MKDFKETEIKVESKKELLLSLMIKAVDAQREKLMLREWDVDYMEKESGSVRGFCEQLVFGDEDVCEQVLSEFIDIHELDDKFELTDCSFIDNARDMQHALVNELVERYDS</sequence>
<accession>A0A3Q0L1V2</accession>
<evidence type="ECO:0000313" key="1">
    <source>
        <dbReference type="EMBL" id="AAO08922.1"/>
    </source>
</evidence>
<dbReference type="Proteomes" id="UP000002275">
    <property type="component" value="Chromosome I"/>
</dbReference>
<name>A0A3Q0L1V2_VIBVU</name>